<dbReference type="InterPro" id="IPR037185">
    <property type="entry name" value="EmrE-like"/>
</dbReference>
<evidence type="ECO:0000313" key="8">
    <source>
        <dbReference type="EMBL" id="KZF26584.1"/>
    </source>
</evidence>
<protein>
    <submittedName>
        <fullName evidence="8">Uncharacterized protein</fullName>
    </submittedName>
</protein>
<organism evidence="8 9">
    <name type="scientific">Xylona heveae (strain CBS 132557 / TC161)</name>
    <dbReference type="NCBI Taxonomy" id="1328760"/>
    <lineage>
        <taxon>Eukaryota</taxon>
        <taxon>Fungi</taxon>
        <taxon>Dikarya</taxon>
        <taxon>Ascomycota</taxon>
        <taxon>Pezizomycotina</taxon>
        <taxon>Xylonomycetes</taxon>
        <taxon>Xylonales</taxon>
        <taxon>Xylonaceae</taxon>
        <taxon>Xylona</taxon>
    </lineage>
</organism>
<evidence type="ECO:0000313" key="9">
    <source>
        <dbReference type="Proteomes" id="UP000076632"/>
    </source>
</evidence>
<feature type="transmembrane region" description="Helical" evidence="5">
    <location>
        <begin position="237"/>
        <end position="259"/>
    </location>
</feature>
<evidence type="ECO:0000256" key="2">
    <source>
        <dbReference type="ARBA" id="ARBA00022692"/>
    </source>
</evidence>
<dbReference type="AlphaFoldDB" id="A0A165JT06"/>
<sequence length="407" mass="45073">MSRRENSFKSIARWSVGIILLLVTVFLWTTSNFLASTIFADNTYSKPYLVTYFNTALFSLALVPSAIRHLLKTRRSGIPIDLSSIWRRRSSGYVPVHSSGRGSVAKPDNVESRRSVDCQVGDSESIAASRISQDDVPLTFKETAKLSLEFCIIWFVANYFTSACLEYTSVASSTILLSTSSIWTLFFGSVLRVEHFTLKKFIGVLASMAGVILVSSVDLSGETDENRGSFPHKSKGQIALGDTLAFLSAVMYGLYTVLLKKRIGNESRVQMPLFFGLVGLFNLLLLWPGFIILHFTGVESFQLPPTARIFSIVFFNGLTSVLSDFTWAYAMLLTSPLIVTVGLSLTIPLSIVGQVILNDQRSGPMYWLGACVVFLSFAFINHEEKEDVPASRAADRDVDEELARTIE</sequence>
<dbReference type="Pfam" id="PF00892">
    <property type="entry name" value="EamA"/>
    <property type="match status" value="1"/>
</dbReference>
<dbReference type="GeneID" id="28894829"/>
<dbReference type="OMA" id="MYGVYTI"/>
<dbReference type="RefSeq" id="XP_018192139.1">
    <property type="nucleotide sequence ID" value="XM_018329692.1"/>
</dbReference>
<evidence type="ECO:0000256" key="1">
    <source>
        <dbReference type="ARBA" id="ARBA00004141"/>
    </source>
</evidence>
<dbReference type="InterPro" id="IPR025016">
    <property type="entry name" value="DUF3955"/>
</dbReference>
<dbReference type="PANTHER" id="PTHR23051">
    <property type="entry name" value="SOLUTE CARRIER FAMILY 35, MEMBER F5"/>
    <property type="match status" value="1"/>
</dbReference>
<comment type="subcellular location">
    <subcellularLocation>
        <location evidence="1">Membrane</location>
        <topology evidence="1">Multi-pass membrane protein</topology>
    </subcellularLocation>
</comment>
<accession>A0A165JT06</accession>
<reference evidence="8 9" key="1">
    <citation type="journal article" date="2016" name="Fungal Biol.">
        <title>The genome of Xylona heveae provides a window into fungal endophytism.</title>
        <authorList>
            <person name="Gazis R."/>
            <person name="Kuo A."/>
            <person name="Riley R."/>
            <person name="LaButti K."/>
            <person name="Lipzen A."/>
            <person name="Lin J."/>
            <person name="Amirebrahimi M."/>
            <person name="Hesse C.N."/>
            <person name="Spatafora J.W."/>
            <person name="Henrissat B."/>
            <person name="Hainaut M."/>
            <person name="Grigoriev I.V."/>
            <person name="Hibbett D.S."/>
        </authorList>
    </citation>
    <scope>NUCLEOTIDE SEQUENCE [LARGE SCALE GENOMIC DNA]</scope>
    <source>
        <strain evidence="8 9">TC161</strain>
    </source>
</reference>
<feature type="domain" description="DUF3955" evidence="7">
    <location>
        <begin position="16"/>
        <end position="68"/>
    </location>
</feature>
<dbReference type="Pfam" id="PF13127">
    <property type="entry name" value="DUF3955"/>
    <property type="match status" value="1"/>
</dbReference>
<dbReference type="InParanoid" id="A0A165JT06"/>
<evidence type="ECO:0000256" key="3">
    <source>
        <dbReference type="ARBA" id="ARBA00022989"/>
    </source>
</evidence>
<feature type="domain" description="EamA" evidence="6">
    <location>
        <begin position="151"/>
        <end position="215"/>
    </location>
</feature>
<evidence type="ECO:0000256" key="4">
    <source>
        <dbReference type="ARBA" id="ARBA00023136"/>
    </source>
</evidence>
<feature type="transmembrane region" description="Helical" evidence="5">
    <location>
        <begin position="12"/>
        <end position="29"/>
    </location>
</feature>
<feature type="transmembrane region" description="Helical" evidence="5">
    <location>
        <begin position="174"/>
        <end position="193"/>
    </location>
</feature>
<keyword evidence="9" id="KW-1185">Reference proteome</keyword>
<dbReference type="Proteomes" id="UP000076632">
    <property type="component" value="Unassembled WGS sequence"/>
</dbReference>
<feature type="transmembrane region" description="Helical" evidence="5">
    <location>
        <begin position="337"/>
        <end position="357"/>
    </location>
</feature>
<keyword evidence="2 5" id="KW-0812">Transmembrane</keyword>
<dbReference type="OrthoDB" id="1436450at2759"/>
<keyword evidence="3 5" id="KW-1133">Transmembrane helix</keyword>
<dbReference type="PANTHER" id="PTHR23051:SF0">
    <property type="entry name" value="SOLUTE CARRIER FAMILY 35 MEMBER F5"/>
    <property type="match status" value="1"/>
</dbReference>
<dbReference type="EMBL" id="KV407454">
    <property type="protein sequence ID" value="KZF26584.1"/>
    <property type="molecule type" value="Genomic_DNA"/>
</dbReference>
<feature type="transmembrane region" description="Helical" evidence="5">
    <location>
        <begin position="271"/>
        <end position="295"/>
    </location>
</feature>
<dbReference type="InterPro" id="IPR000620">
    <property type="entry name" value="EamA_dom"/>
</dbReference>
<dbReference type="STRING" id="1328760.A0A165JT06"/>
<keyword evidence="4 5" id="KW-0472">Membrane</keyword>
<evidence type="ECO:0000259" key="7">
    <source>
        <dbReference type="Pfam" id="PF13127"/>
    </source>
</evidence>
<evidence type="ECO:0000256" key="5">
    <source>
        <dbReference type="SAM" id="Phobius"/>
    </source>
</evidence>
<feature type="transmembrane region" description="Helical" evidence="5">
    <location>
        <begin position="307"/>
        <end position="330"/>
    </location>
</feature>
<dbReference type="SUPFAM" id="SSF103481">
    <property type="entry name" value="Multidrug resistance efflux transporter EmrE"/>
    <property type="match status" value="2"/>
</dbReference>
<feature type="transmembrane region" description="Helical" evidence="5">
    <location>
        <begin position="49"/>
        <end position="67"/>
    </location>
</feature>
<name>A0A165JT06_XYLHT</name>
<evidence type="ECO:0000259" key="6">
    <source>
        <dbReference type="Pfam" id="PF00892"/>
    </source>
</evidence>
<feature type="transmembrane region" description="Helical" evidence="5">
    <location>
        <begin position="200"/>
        <end position="217"/>
    </location>
</feature>
<feature type="transmembrane region" description="Helical" evidence="5">
    <location>
        <begin position="363"/>
        <end position="382"/>
    </location>
</feature>
<dbReference type="GO" id="GO:0000329">
    <property type="term" value="C:fungal-type vacuole membrane"/>
    <property type="evidence" value="ECO:0007669"/>
    <property type="project" value="TreeGrafter"/>
</dbReference>
<dbReference type="FunCoup" id="A0A165JT06">
    <property type="interactions" value="412"/>
</dbReference>
<gene>
    <name evidence="8" type="ORF">L228DRAFT_206852</name>
</gene>
<proteinExistence type="predicted"/>
<feature type="transmembrane region" description="Helical" evidence="5">
    <location>
        <begin position="146"/>
        <end position="168"/>
    </location>
</feature>